<keyword evidence="3" id="KW-1185">Reference proteome</keyword>
<dbReference type="OrthoDB" id="354510at2759"/>
<dbReference type="GeneID" id="25251631"/>
<dbReference type="EMBL" id="HG674968">
    <property type="protein sequence ID" value="CDJ40167.1"/>
    <property type="molecule type" value="Genomic_DNA"/>
</dbReference>
<evidence type="ECO:0000313" key="3">
    <source>
        <dbReference type="Proteomes" id="UP000030747"/>
    </source>
</evidence>
<dbReference type="Pfam" id="PF05021">
    <property type="entry name" value="NPL4"/>
    <property type="match status" value="1"/>
</dbReference>
<gene>
    <name evidence="2" type="ORF">ETH_00012320</name>
</gene>
<dbReference type="GO" id="GO:0031625">
    <property type="term" value="F:ubiquitin protein ligase binding"/>
    <property type="evidence" value="ECO:0007669"/>
    <property type="project" value="TreeGrafter"/>
</dbReference>
<evidence type="ECO:0000259" key="1">
    <source>
        <dbReference type="Pfam" id="PF05021"/>
    </source>
</evidence>
<dbReference type="PANTHER" id="PTHR12710">
    <property type="entry name" value="NUCLEAR PROTEIN LOCALIZATION 4"/>
    <property type="match status" value="1"/>
</dbReference>
<dbReference type="GO" id="GO:0043130">
    <property type="term" value="F:ubiquitin binding"/>
    <property type="evidence" value="ECO:0007669"/>
    <property type="project" value="TreeGrafter"/>
</dbReference>
<sequence length="206" mass="23205">MHSGHFTGYPMPKLVACTVALQQNEEQQQQQQQQEQEIVPNAFMVSDLILALVRDGLIAEEQPDPTHIILRELKKGELRPQILEGGVEKDRFDASWCIVRVNESAPKKVRSLFRHSHFPRENRFISQTPQDIREYFNHPSMARGAAGTSSSSSSSSSSSWARFSDFHLLLYVARLFDVATSFSLCDAVLNETPVDEGMEDVLKSLA</sequence>
<dbReference type="AlphaFoldDB" id="U6KPW0"/>
<dbReference type="PANTHER" id="PTHR12710:SF0">
    <property type="entry name" value="NUCLEAR PROTEIN LOCALIZATION PROTEIN 4 HOMOLOG"/>
    <property type="match status" value="1"/>
</dbReference>
<name>U6KPW0_EIMTE</name>
<dbReference type="GO" id="GO:0005634">
    <property type="term" value="C:nucleus"/>
    <property type="evidence" value="ECO:0007669"/>
    <property type="project" value="TreeGrafter"/>
</dbReference>
<dbReference type="InterPro" id="IPR016563">
    <property type="entry name" value="Npl4"/>
</dbReference>
<evidence type="ECO:0000313" key="2">
    <source>
        <dbReference type="EMBL" id="CDJ40167.1"/>
    </source>
</evidence>
<dbReference type="OMA" id="LERREHY"/>
<dbReference type="InterPro" id="IPR007717">
    <property type="entry name" value="NPL4_C"/>
</dbReference>
<organism evidence="2 3">
    <name type="scientific">Eimeria tenella</name>
    <name type="common">Coccidian parasite</name>
    <dbReference type="NCBI Taxonomy" id="5802"/>
    <lineage>
        <taxon>Eukaryota</taxon>
        <taxon>Sar</taxon>
        <taxon>Alveolata</taxon>
        <taxon>Apicomplexa</taxon>
        <taxon>Conoidasida</taxon>
        <taxon>Coccidia</taxon>
        <taxon>Eucoccidiorida</taxon>
        <taxon>Eimeriorina</taxon>
        <taxon>Eimeriidae</taxon>
        <taxon>Eimeria</taxon>
    </lineage>
</organism>
<feature type="domain" description="Nuclear pore localisation protein NPL4 C-terminal" evidence="1">
    <location>
        <begin position="33"/>
        <end position="190"/>
    </location>
</feature>
<reference evidence="2" key="1">
    <citation type="submission" date="2013-10" db="EMBL/GenBank/DDBJ databases">
        <title>Genomic analysis of the causative agents of coccidiosis in chickens.</title>
        <authorList>
            <person name="Reid A.J."/>
            <person name="Blake D."/>
            <person name="Billington K."/>
            <person name="Browne H."/>
            <person name="Dunn M."/>
            <person name="Hung S."/>
            <person name="Kawahara F."/>
            <person name="Miranda-Saavedra D."/>
            <person name="Mourier T."/>
            <person name="Nagra H."/>
            <person name="Otto T.D."/>
            <person name="Rawlings N."/>
            <person name="Sanchez A."/>
            <person name="Sanders M."/>
            <person name="Subramaniam C."/>
            <person name="Tay Y."/>
            <person name="Dear P."/>
            <person name="Doerig C."/>
            <person name="Gruber A."/>
            <person name="Parkinson J."/>
            <person name="Shirley M."/>
            <person name="Wan K.L."/>
            <person name="Berriman M."/>
            <person name="Tomley F."/>
            <person name="Pain A."/>
        </authorList>
    </citation>
    <scope>NUCLEOTIDE SEQUENCE [LARGE SCALE GENOMIC DNA]</scope>
    <source>
        <strain evidence="2">Houghton</strain>
    </source>
</reference>
<dbReference type="Proteomes" id="UP000030747">
    <property type="component" value="Unassembled WGS sequence"/>
</dbReference>
<dbReference type="GO" id="GO:0006511">
    <property type="term" value="P:ubiquitin-dependent protein catabolic process"/>
    <property type="evidence" value="ECO:0007669"/>
    <property type="project" value="InterPro"/>
</dbReference>
<protein>
    <recommendedName>
        <fullName evidence="1">Nuclear pore localisation protein NPL4 C-terminal domain-containing protein</fullName>
    </recommendedName>
</protein>
<accession>U6KPW0</accession>
<dbReference type="RefSeq" id="XP_013230920.1">
    <property type="nucleotide sequence ID" value="XM_013375466.1"/>
</dbReference>
<dbReference type="VEuPathDB" id="ToxoDB:ETH_00012320"/>
<proteinExistence type="predicted"/>
<dbReference type="VEuPathDB" id="ToxoDB:ETH2_1462000"/>
<reference evidence="2" key="2">
    <citation type="submission" date="2013-10" db="EMBL/GenBank/DDBJ databases">
        <authorList>
            <person name="Aslett M."/>
        </authorList>
    </citation>
    <scope>NUCLEOTIDE SEQUENCE [LARGE SCALE GENOMIC DNA]</scope>
    <source>
        <strain evidence="2">Houghton</strain>
    </source>
</reference>